<dbReference type="AlphaFoldDB" id="A0A674NUZ9"/>
<dbReference type="InterPro" id="IPR007858">
    <property type="entry name" value="Dpy-30_motif"/>
</dbReference>
<keyword evidence="2" id="KW-0175">Coiled coil</keyword>
<evidence type="ECO:0000256" key="1">
    <source>
        <dbReference type="ARBA" id="ARBA00010849"/>
    </source>
</evidence>
<evidence type="ECO:0000313" key="3">
    <source>
        <dbReference type="Ensembl" id="ENSTRUP00000077115.1"/>
    </source>
</evidence>
<protein>
    <submittedName>
        <fullName evidence="3">Uncharacterized protein</fullName>
    </submittedName>
</protein>
<organism evidence="3 4">
    <name type="scientific">Takifugu rubripes</name>
    <name type="common">Japanese pufferfish</name>
    <name type="synonym">Fugu rubripes</name>
    <dbReference type="NCBI Taxonomy" id="31033"/>
    <lineage>
        <taxon>Eukaryota</taxon>
        <taxon>Metazoa</taxon>
        <taxon>Chordata</taxon>
        <taxon>Craniata</taxon>
        <taxon>Vertebrata</taxon>
        <taxon>Euteleostomi</taxon>
        <taxon>Actinopterygii</taxon>
        <taxon>Neopterygii</taxon>
        <taxon>Teleostei</taxon>
        <taxon>Neoteleostei</taxon>
        <taxon>Acanthomorphata</taxon>
        <taxon>Eupercaria</taxon>
        <taxon>Tetraodontiformes</taxon>
        <taxon>Tetradontoidea</taxon>
        <taxon>Tetraodontidae</taxon>
        <taxon>Takifugu</taxon>
    </lineage>
</organism>
<dbReference type="Gene3D" id="1.20.890.10">
    <property type="entry name" value="cAMP-dependent protein kinase regulatory subunit, dimerization-anchoring domain"/>
    <property type="match status" value="1"/>
</dbReference>
<evidence type="ECO:0000313" key="4">
    <source>
        <dbReference type="Proteomes" id="UP000005226"/>
    </source>
</evidence>
<dbReference type="InParanoid" id="A0A674NUZ9"/>
<dbReference type="InterPro" id="IPR037856">
    <property type="entry name" value="Sdc1/DPY30"/>
</dbReference>
<reference evidence="3 4" key="1">
    <citation type="journal article" date="2011" name="Genome Biol. Evol.">
        <title>Integration of the genetic map and genome assembly of fugu facilitates insights into distinct features of genome evolution in teleosts and mammals.</title>
        <authorList>
            <person name="Kai W."/>
            <person name="Kikuchi K."/>
            <person name="Tohari S."/>
            <person name="Chew A.K."/>
            <person name="Tay A."/>
            <person name="Fujiwara A."/>
            <person name="Hosoya S."/>
            <person name="Suetake H."/>
            <person name="Naruse K."/>
            <person name="Brenner S."/>
            <person name="Suzuki Y."/>
            <person name="Venkatesh B."/>
        </authorList>
    </citation>
    <scope>NUCLEOTIDE SEQUENCE [LARGE SCALE GENOMIC DNA]</scope>
</reference>
<dbReference type="CDD" id="cd22966">
    <property type="entry name" value="DD_DYDC-like"/>
    <property type="match status" value="1"/>
</dbReference>
<dbReference type="InterPro" id="IPR049630">
    <property type="entry name" value="DYDC-like_DD"/>
</dbReference>
<dbReference type="PANTHER" id="PTHR23356">
    <property type="entry name" value="DPY30-RELATED"/>
    <property type="match status" value="1"/>
</dbReference>
<evidence type="ECO:0000256" key="2">
    <source>
        <dbReference type="SAM" id="Coils"/>
    </source>
</evidence>
<dbReference type="PANTHER" id="PTHR23356:SF16">
    <property type="entry name" value="DPY30 DOMAIN CONTAINING 2"/>
    <property type="match status" value="1"/>
</dbReference>
<keyword evidence="4" id="KW-1185">Reference proteome</keyword>
<sequence length="160" mass="18238">MLKHLLPIRPCGISGGERLGGKYQHISFHLHMKCQGNCLAEGLAVVAEQQPADPVLSLAHWLYKYNKKAKLAVLEQERAEARAKEAHLEKLQEEERKISPALQETKTLRSEVMRSRLFYFDLLNDRNINSSFCGSPVLPYRGLVVQKIGRRETSLIKQCK</sequence>
<feature type="coiled-coil region" evidence="2">
    <location>
        <begin position="64"/>
        <end position="96"/>
    </location>
</feature>
<reference evidence="3" key="2">
    <citation type="submission" date="2025-08" db="UniProtKB">
        <authorList>
            <consortium name="Ensembl"/>
        </authorList>
    </citation>
    <scope>IDENTIFICATION</scope>
</reference>
<dbReference type="Proteomes" id="UP000005226">
    <property type="component" value="Chromosome 1"/>
</dbReference>
<dbReference type="GO" id="GO:0048188">
    <property type="term" value="C:Set1C/COMPASS complex"/>
    <property type="evidence" value="ECO:0007669"/>
    <property type="project" value="InterPro"/>
</dbReference>
<accession>A0A674NUZ9</accession>
<reference evidence="3" key="3">
    <citation type="submission" date="2025-09" db="UniProtKB">
        <authorList>
            <consortium name="Ensembl"/>
        </authorList>
    </citation>
    <scope>IDENTIFICATION</scope>
</reference>
<dbReference type="Ensembl" id="ENSTRUT00000088868.1">
    <property type="protein sequence ID" value="ENSTRUP00000077115.1"/>
    <property type="gene ID" value="ENSTRUG00000030171.1"/>
</dbReference>
<comment type="similarity">
    <text evidence="1">Belongs to the dpy-30 family.</text>
</comment>
<name>A0A674NUZ9_TAKRU</name>
<dbReference type="Pfam" id="PF05186">
    <property type="entry name" value="Dpy-30"/>
    <property type="match status" value="1"/>
</dbReference>
<proteinExistence type="inferred from homology"/>